<dbReference type="Gene3D" id="2.60.40.150">
    <property type="entry name" value="C2 domain"/>
    <property type="match status" value="1"/>
</dbReference>
<evidence type="ECO:0000256" key="15">
    <source>
        <dbReference type="ARBA" id="ARBA00068078"/>
    </source>
</evidence>
<dbReference type="Pfam" id="PF00168">
    <property type="entry name" value="C2"/>
    <property type="match status" value="1"/>
</dbReference>
<evidence type="ECO:0000256" key="9">
    <source>
        <dbReference type="ARBA" id="ARBA00022837"/>
    </source>
</evidence>
<evidence type="ECO:0000256" key="5">
    <source>
        <dbReference type="ARBA" id="ARBA00022448"/>
    </source>
</evidence>
<dbReference type="CDD" id="cd08688">
    <property type="entry name" value="C2_KIAA0528-like"/>
    <property type="match status" value="1"/>
</dbReference>
<evidence type="ECO:0000313" key="19">
    <source>
        <dbReference type="RefSeq" id="XP_068070840.1"/>
    </source>
</evidence>
<evidence type="ECO:0000256" key="2">
    <source>
        <dbReference type="ARBA" id="ARBA00004236"/>
    </source>
</evidence>
<keyword evidence="21" id="KW-1267">Proteomics identification</keyword>
<protein>
    <recommendedName>
        <fullName evidence="15">C2 domain-containing protein 5</fullName>
    </recommendedName>
</protein>
<dbReference type="InterPro" id="IPR056430">
    <property type="entry name" value="C2CD5_YbjQ-like_dom"/>
</dbReference>
<feature type="region of interest" description="Disordered" evidence="16">
    <location>
        <begin position="927"/>
        <end position="956"/>
    </location>
</feature>
<feature type="region of interest" description="Disordered" evidence="16">
    <location>
        <begin position="743"/>
        <end position="764"/>
    </location>
</feature>
<keyword evidence="7" id="KW-0963">Cytoplasm</keyword>
<dbReference type="GO" id="GO:0001726">
    <property type="term" value="C:ruffle"/>
    <property type="evidence" value="ECO:0007669"/>
    <property type="project" value="UniProtKB-SubCell"/>
</dbReference>
<dbReference type="Pfam" id="PF23025">
    <property type="entry name" value="YbjQ_2"/>
    <property type="match status" value="3"/>
</dbReference>
<reference evidence="19" key="1">
    <citation type="submission" date="2025-08" db="UniProtKB">
        <authorList>
            <consortium name="RefSeq"/>
        </authorList>
    </citation>
    <scope>IDENTIFICATION</scope>
    <source>
        <strain evidence="19">Tuebingen</strain>
        <tissue evidence="19">Fibroblasts and whole tissue</tissue>
    </source>
</reference>
<proteinExistence type="evidence at protein level"/>
<evidence type="ECO:0000256" key="11">
    <source>
        <dbReference type="ARBA" id="ARBA00023121"/>
    </source>
</evidence>
<dbReference type="GO" id="GO:0005938">
    <property type="term" value="C:cell cortex"/>
    <property type="evidence" value="ECO:0007669"/>
    <property type="project" value="UniProtKB-SubCell"/>
</dbReference>
<keyword evidence="12" id="KW-0472">Membrane</keyword>
<dbReference type="GO" id="GO:0030659">
    <property type="term" value="C:cytoplasmic vesicle membrane"/>
    <property type="evidence" value="ECO:0007669"/>
    <property type="project" value="UniProtKB-SubCell"/>
</dbReference>
<evidence type="ECO:0000313" key="20">
    <source>
        <dbReference type="ZFIN" id="ZDB-GENE-041114-193"/>
    </source>
</evidence>
<keyword evidence="5" id="KW-0813">Transport</keyword>
<feature type="compositionally biased region" description="Low complexity" evidence="16">
    <location>
        <begin position="295"/>
        <end position="310"/>
    </location>
</feature>
<dbReference type="InterPro" id="IPR037785">
    <property type="entry name" value="C2_C2CD5"/>
</dbReference>
<sequence length="1139" mass="124849">MPGKLKAKIVAGRHLPVMDRASDLTDAFVEVKFGNTTYKTDVYPKSLNPQWNSEWFKFEVDDEDLQDEPLQITVLDHDTYSANDAIGKVYIDIDPLLCSEAATVISGWLPIYDTIHGIRGEINVLVKVDLFNDLNRFRQSSCGVKFFCTTSIPRCYRAIMVHGFVEELVVNEDPEYQWIDRIRTPRASNEARQRLIFLMSGELQRKIGLKVLEMGGNAVVGYLQCFDLEGESGLVVRAIGTACTLEKISTLPSTATHQSNSSPSKDMKEPVFGEEVPGIPLSSGPPTPLRAQTFSSFSPSKSYSRQSSSSDTELSLTPKTVRMFLCPSTPALESISSSLPSTHMPCHLRPGMASRSSTPPPLHVSQSDTAMLRKSVSFSEELLLAASGMGSGGSAGKEAGPLKALLRQQTQSALEQREYPFFTLTSFPSGFLLHVGGVVSARSVKLLDRIHNPDEPETRDAWWEEIRQEIKSHAKALGCHAVVGYSESTSICEEVCILSASGTAAILSSRFMQDGPLDTEHRLSRQPLVFSTGSERVEGDMGSSASLGFEEVVPPGCGFCHIPYDELNIPFPAQLTYCYSCRRSKVPDVLFTTIDLPADANITGKGCLIQARLCRTKKKAQGEGNATAISNLLPFLEYELHTQLMNKLKLRGMNALFGLRIQISVGETMLLGLASATGVYLTALPGPGGIQIAGKTPSDITYEQHISNMQKKINDTIAKNKDLYEINPPEVVEEIIGSPIPEPRQRSRLFRSQSESSDEVSELDLSHGKKDAFVLEIDDTDAVEDIHALLTDSPTPQGFYSCNTEIMPGIQNWTSAIQMFTSVRVFRLNNANLTNQGLNKIFSDLCENLLKSLYFKLRSMVPCCLCHLNFTVAIPEDELIQVAVTAVAMSFDKEQILENGKQSGEKTLTKAITENDEQLQFNLELNPESSHANPLSSPKGLSEVGSHPSARAPSVDYSSFADRCSSWIEQLRLKAHTIRRGSVKTTSSMEKASPLPEGRSRSLRSNRSYSGTSVAVVKMTPLSFIPGAKIIKYLGIINMFFIRETTSLREEGGVSGFLHSFIAEVFAMVRAHVAALGGNAVVSYSMKECVFMENPNKNQAQCLINVSGDAVIFVRESELEAASVQPQSTTHTSNGGEGT</sequence>
<dbReference type="RefSeq" id="XP_068070840.1">
    <property type="nucleotide sequence ID" value="XM_068214739.1"/>
</dbReference>
<dbReference type="Proteomes" id="UP000000437">
    <property type="component" value="Chromosome 18"/>
</dbReference>
<evidence type="ECO:0000256" key="3">
    <source>
        <dbReference type="ARBA" id="ARBA00004466"/>
    </source>
</evidence>
<keyword evidence="13" id="KW-0966">Cell projection</keyword>
<dbReference type="GO" id="GO:0005509">
    <property type="term" value="F:calcium ion binding"/>
    <property type="evidence" value="ECO:0007669"/>
    <property type="project" value="UniProtKB-ARBA"/>
</dbReference>
<dbReference type="InterPro" id="IPR035892">
    <property type="entry name" value="C2_domain_sf"/>
</dbReference>
<feature type="region of interest" description="Disordered" evidence="16">
    <location>
        <begin position="252"/>
        <end position="314"/>
    </location>
</feature>
<evidence type="ECO:0007829" key="21">
    <source>
        <dbReference type="PeptideAtlas" id="A0AB32T7C5"/>
    </source>
</evidence>
<keyword evidence="6" id="KW-1003">Cell membrane</keyword>
<dbReference type="InterPro" id="IPR000008">
    <property type="entry name" value="C2_dom"/>
</dbReference>
<keyword evidence="10" id="KW-0653">Protein transport</keyword>
<feature type="domain" description="C2" evidence="17">
    <location>
        <begin position="1"/>
        <end position="109"/>
    </location>
</feature>
<keyword evidence="14" id="KW-0968">Cytoplasmic vesicle</keyword>
<keyword evidence="18" id="KW-1185">Reference proteome</keyword>
<dbReference type="CTD" id="9847"/>
<gene>
    <name evidence="19 20" type="primary">c2cd5</name>
    <name evidence="19" type="synonym">CH1073-429G16.1</name>
    <name evidence="19" type="synonym">fj43c12</name>
    <name evidence="19" type="synonym">si:ch1073-429g16.1</name>
    <name evidence="19" type="synonym">si:ch73-30n17.4</name>
    <name evidence="19" type="synonym">wu:fj43c12</name>
    <name evidence="19" type="synonym">zgc:63659</name>
    <name evidence="19" type="synonym">zgc:92130</name>
</gene>
<evidence type="ECO:0000256" key="14">
    <source>
        <dbReference type="ARBA" id="ARBA00023329"/>
    </source>
</evidence>
<dbReference type="GO" id="GO:0005544">
    <property type="term" value="F:calcium-dependent phospholipid binding"/>
    <property type="evidence" value="ECO:0007669"/>
    <property type="project" value="InterPro"/>
</dbReference>
<dbReference type="ZFIN" id="ZDB-GENE-041114-193">
    <property type="gene designation" value="c2cd5"/>
</dbReference>
<keyword evidence="8" id="KW-0479">Metal-binding</keyword>
<dbReference type="AlphaFoldDB" id="A0AB32T7C5"/>
<dbReference type="GO" id="GO:0008286">
    <property type="term" value="P:insulin receptor signaling pathway"/>
    <property type="evidence" value="ECO:0007669"/>
    <property type="project" value="UniProtKB-ARBA"/>
</dbReference>
<dbReference type="PROSITE" id="PS50004">
    <property type="entry name" value="C2"/>
    <property type="match status" value="1"/>
</dbReference>
<dbReference type="SUPFAM" id="SSF49562">
    <property type="entry name" value="C2 domain (Calcium/lipid-binding domain, CaLB)"/>
    <property type="match status" value="1"/>
</dbReference>
<feature type="compositionally biased region" description="Polar residues" evidence="16">
    <location>
        <begin position="252"/>
        <end position="264"/>
    </location>
</feature>
<dbReference type="InterPro" id="IPR056431">
    <property type="entry name" value="C2CD5_YbjQ-rel_dom"/>
</dbReference>
<comment type="subcellular location">
    <subcellularLocation>
        <location evidence="2">Cell membrane</location>
    </subcellularLocation>
    <subcellularLocation>
        <location evidence="3">Cell projection</location>
        <location evidence="3">Ruffle</location>
    </subcellularLocation>
    <subcellularLocation>
        <location evidence="4">Cytoplasm</location>
        <location evidence="4">Cell cortex</location>
    </subcellularLocation>
    <subcellularLocation>
        <location evidence="1">Cytoplasmic vesicle membrane</location>
    </subcellularLocation>
</comment>
<dbReference type="FunFam" id="2.60.40.150:FF:000020">
    <property type="entry name" value="C2 calcium dependent domain containing 5"/>
    <property type="match status" value="1"/>
</dbReference>
<dbReference type="Pfam" id="PF23028">
    <property type="entry name" value="YbjQ_3"/>
    <property type="match status" value="1"/>
</dbReference>
<dbReference type="GO" id="GO:0031340">
    <property type="term" value="P:positive regulation of vesicle fusion"/>
    <property type="evidence" value="ECO:0007669"/>
    <property type="project" value="UniProtKB-ARBA"/>
</dbReference>
<dbReference type="PANTHER" id="PTHR37412:SF2">
    <property type="entry name" value="C2 DOMAIN-CONTAINING PROTEIN 5"/>
    <property type="match status" value="1"/>
</dbReference>
<evidence type="ECO:0000256" key="6">
    <source>
        <dbReference type="ARBA" id="ARBA00022475"/>
    </source>
</evidence>
<dbReference type="InterPro" id="IPR057815">
    <property type="entry name" value="C2CD5_C"/>
</dbReference>
<evidence type="ECO:0000259" key="17">
    <source>
        <dbReference type="PROSITE" id="PS50004"/>
    </source>
</evidence>
<dbReference type="AGR" id="ZFIN:ZDB-GENE-041114-193"/>
<dbReference type="InterPro" id="IPR038983">
    <property type="entry name" value="C2CD5"/>
</dbReference>
<keyword evidence="11" id="KW-0446">Lipid-binding</keyword>
<evidence type="ECO:0000256" key="12">
    <source>
        <dbReference type="ARBA" id="ARBA00023136"/>
    </source>
</evidence>
<name>A0AB32T7C5_DANRE</name>
<dbReference type="GO" id="GO:0015031">
    <property type="term" value="P:protein transport"/>
    <property type="evidence" value="ECO:0007669"/>
    <property type="project" value="UniProtKB-KW"/>
</dbReference>
<evidence type="ECO:0000313" key="18">
    <source>
        <dbReference type="Proteomes" id="UP000000437"/>
    </source>
</evidence>
<evidence type="ECO:0000256" key="7">
    <source>
        <dbReference type="ARBA" id="ARBA00022490"/>
    </source>
</evidence>
<evidence type="ECO:0000256" key="1">
    <source>
        <dbReference type="ARBA" id="ARBA00004156"/>
    </source>
</evidence>
<evidence type="ECO:0000256" key="13">
    <source>
        <dbReference type="ARBA" id="ARBA00023273"/>
    </source>
</evidence>
<dbReference type="PANTHER" id="PTHR37412">
    <property type="entry name" value="C2 DOMAIN-CONTAINING PROTEIN 5"/>
    <property type="match status" value="1"/>
</dbReference>
<feature type="compositionally biased region" description="Polar residues" evidence="16">
    <location>
        <begin position="927"/>
        <end position="936"/>
    </location>
</feature>
<dbReference type="GO" id="GO:0005886">
    <property type="term" value="C:plasma membrane"/>
    <property type="evidence" value="ECO:0007669"/>
    <property type="project" value="UniProtKB-SubCell"/>
</dbReference>
<dbReference type="GeneID" id="393585"/>
<evidence type="ECO:0000256" key="4">
    <source>
        <dbReference type="ARBA" id="ARBA00004544"/>
    </source>
</evidence>
<keyword evidence="9" id="KW-0106">Calcium</keyword>
<accession>A0AB32T7C5</accession>
<dbReference type="Pfam" id="PF23128">
    <property type="entry name" value="YbjQ_4"/>
    <property type="match status" value="1"/>
</dbReference>
<evidence type="ECO:0000256" key="10">
    <source>
        <dbReference type="ARBA" id="ARBA00022927"/>
    </source>
</evidence>
<evidence type="ECO:0000256" key="8">
    <source>
        <dbReference type="ARBA" id="ARBA00022723"/>
    </source>
</evidence>
<feature type="region of interest" description="Disordered" evidence="16">
    <location>
        <begin position="982"/>
        <end position="1006"/>
    </location>
</feature>
<evidence type="ECO:0000256" key="16">
    <source>
        <dbReference type="SAM" id="MobiDB-lite"/>
    </source>
</evidence>
<dbReference type="SMART" id="SM00239">
    <property type="entry name" value="C2"/>
    <property type="match status" value="1"/>
</dbReference>
<organism evidence="18 19">
    <name type="scientific">Danio rerio</name>
    <name type="common">Zebrafish</name>
    <name type="synonym">Brachydanio rerio</name>
    <dbReference type="NCBI Taxonomy" id="7955"/>
    <lineage>
        <taxon>Eukaryota</taxon>
        <taxon>Metazoa</taxon>
        <taxon>Chordata</taxon>
        <taxon>Craniata</taxon>
        <taxon>Vertebrata</taxon>
        <taxon>Euteleostomi</taxon>
        <taxon>Actinopterygii</taxon>
        <taxon>Neopterygii</taxon>
        <taxon>Teleostei</taxon>
        <taxon>Ostariophysi</taxon>
        <taxon>Cypriniformes</taxon>
        <taxon>Danionidae</taxon>
        <taxon>Danioninae</taxon>
        <taxon>Danio</taxon>
    </lineage>
</organism>